<accession>A0ABV8KFC3</accession>
<dbReference type="EMBL" id="JBHSBN010000001">
    <property type="protein sequence ID" value="MFC4104713.1"/>
    <property type="molecule type" value="Genomic_DNA"/>
</dbReference>
<evidence type="ECO:0000313" key="2">
    <source>
        <dbReference type="Proteomes" id="UP001595868"/>
    </source>
</evidence>
<sequence length="200" mass="21439">MDAVGGEGDRVGVERSVVRTDGTQDADVPTTQIGVAVDIPEPWGGYLTRRRAEAGDPQASDVPAHVTLLGPTVIPTASLPRVEEHLAAVAAEHLPFTLHLRGTGTFRPITEVVFVAVAAGISECELLAAAIGSAPELRRDARFPYHPHVTVAHDVAPEALDKVYEDLADFSALFEVESFTLFSHGGTARWQPRRDFRLGG</sequence>
<protein>
    <submittedName>
        <fullName evidence="1">2'-5' RNA ligase family protein</fullName>
    </submittedName>
</protein>
<name>A0ABV8KFC3_9ACTN</name>
<dbReference type="GO" id="GO:0016874">
    <property type="term" value="F:ligase activity"/>
    <property type="evidence" value="ECO:0007669"/>
    <property type="project" value="UniProtKB-KW"/>
</dbReference>
<dbReference type="Gene3D" id="3.90.1140.10">
    <property type="entry name" value="Cyclic phosphodiesterase"/>
    <property type="match status" value="1"/>
</dbReference>
<dbReference type="PANTHER" id="PTHR40037">
    <property type="entry name" value="PHOSPHOESTERASE YJCG-RELATED"/>
    <property type="match status" value="1"/>
</dbReference>
<keyword evidence="1" id="KW-0436">Ligase</keyword>
<comment type="caution">
    <text evidence="1">The sequence shown here is derived from an EMBL/GenBank/DDBJ whole genome shotgun (WGS) entry which is preliminary data.</text>
</comment>
<evidence type="ECO:0000313" key="1">
    <source>
        <dbReference type="EMBL" id="MFC4104713.1"/>
    </source>
</evidence>
<dbReference type="InterPro" id="IPR050580">
    <property type="entry name" value="2H_phosphoesterase_YjcG-like"/>
</dbReference>
<dbReference type="RefSeq" id="WP_377541637.1">
    <property type="nucleotide sequence ID" value="NZ_JBHSBN010000001.1"/>
</dbReference>
<organism evidence="1 2">
    <name type="scientific">Micromonospora zhanjiangensis</name>
    <dbReference type="NCBI Taxonomy" id="1522057"/>
    <lineage>
        <taxon>Bacteria</taxon>
        <taxon>Bacillati</taxon>
        <taxon>Actinomycetota</taxon>
        <taxon>Actinomycetes</taxon>
        <taxon>Micromonosporales</taxon>
        <taxon>Micromonosporaceae</taxon>
        <taxon>Micromonospora</taxon>
    </lineage>
</organism>
<reference evidence="2" key="1">
    <citation type="journal article" date="2019" name="Int. J. Syst. Evol. Microbiol.">
        <title>The Global Catalogue of Microorganisms (GCM) 10K type strain sequencing project: providing services to taxonomists for standard genome sequencing and annotation.</title>
        <authorList>
            <consortium name="The Broad Institute Genomics Platform"/>
            <consortium name="The Broad Institute Genome Sequencing Center for Infectious Disease"/>
            <person name="Wu L."/>
            <person name="Ma J."/>
        </authorList>
    </citation>
    <scope>NUCLEOTIDE SEQUENCE [LARGE SCALE GENOMIC DNA]</scope>
    <source>
        <strain evidence="2">2902at01</strain>
    </source>
</reference>
<dbReference type="Proteomes" id="UP001595868">
    <property type="component" value="Unassembled WGS sequence"/>
</dbReference>
<dbReference type="SUPFAM" id="SSF55144">
    <property type="entry name" value="LigT-like"/>
    <property type="match status" value="1"/>
</dbReference>
<dbReference type="Pfam" id="PF13563">
    <property type="entry name" value="2_5_RNA_ligase2"/>
    <property type="match status" value="1"/>
</dbReference>
<keyword evidence="2" id="KW-1185">Reference proteome</keyword>
<dbReference type="PANTHER" id="PTHR40037:SF1">
    <property type="entry name" value="PHOSPHOESTERASE SAOUHSC_00951-RELATED"/>
    <property type="match status" value="1"/>
</dbReference>
<proteinExistence type="predicted"/>
<gene>
    <name evidence="1" type="ORF">ACFOX0_02005</name>
</gene>
<dbReference type="InterPro" id="IPR009097">
    <property type="entry name" value="Cyclic_Pdiesterase"/>
</dbReference>